<dbReference type="AlphaFoldDB" id="A0A1M6MVL4"/>
<gene>
    <name evidence="1" type="ORF">SAMN02745243_01617</name>
</gene>
<reference evidence="1 2" key="1">
    <citation type="submission" date="2016-11" db="EMBL/GenBank/DDBJ databases">
        <authorList>
            <person name="Jaros S."/>
            <person name="Januszkiewicz K."/>
            <person name="Wedrychowicz H."/>
        </authorList>
    </citation>
    <scope>NUCLEOTIDE SEQUENCE [LARGE SCALE GENOMIC DNA]</scope>
    <source>
        <strain evidence="1 2">DSM 15480</strain>
    </source>
</reference>
<keyword evidence="2" id="KW-1185">Reference proteome</keyword>
<accession>A0A1M6MVL4</accession>
<dbReference type="Pfam" id="PF04860">
    <property type="entry name" value="Phage_portal"/>
    <property type="match status" value="1"/>
</dbReference>
<proteinExistence type="predicted"/>
<dbReference type="InterPro" id="IPR006427">
    <property type="entry name" value="Portal_HK97"/>
</dbReference>
<sequence>MGFSIRRLFKSREEPQRVASVEITDQQVHEAAVEVSLRELAFWTCVGKIANALTKCEFRTFFKGEEIQGDEYYLWNFEPNKNQNKAEFLSKAMEKLYRENELLIVESADGQLLVADSFTTTKNTLYGDTYSGVTVDDYTFQRSFRSEDVLHWKLNNKNVNQIIQGLYSSYSKLIDYSAKSYLKSRGSRGILDISALAQSDKNFSEKLSKLMNEYFKSFFNNSNAVLPLYEGYTYTDLGSKTYSEGSSRDIKSQYDDIFDFTARGISMPPSLAKGDVQDTSKAVDEMLTFCLDPLAMTLQQEINRKRNGKAGMKTGTHMQVNTTKVKHIDMFDIATSADKLISSGIYTVNMILRAVGEPEIDEPWANQHFITKNYSTIQEILDGMQEKGGV</sequence>
<organism evidence="1 2">
    <name type="scientific">Hespellia stercorisuis DSM 15480</name>
    <dbReference type="NCBI Taxonomy" id="1121950"/>
    <lineage>
        <taxon>Bacteria</taxon>
        <taxon>Bacillati</taxon>
        <taxon>Bacillota</taxon>
        <taxon>Clostridia</taxon>
        <taxon>Lachnospirales</taxon>
        <taxon>Lachnospiraceae</taxon>
        <taxon>Hespellia</taxon>
    </lineage>
</organism>
<name>A0A1M6MVL4_9FIRM</name>
<dbReference type="OrthoDB" id="395750at2"/>
<dbReference type="InterPro" id="IPR006944">
    <property type="entry name" value="Phage/GTA_portal"/>
</dbReference>
<dbReference type="EMBL" id="FQZY01000020">
    <property type="protein sequence ID" value="SHJ87535.1"/>
    <property type="molecule type" value="Genomic_DNA"/>
</dbReference>
<evidence type="ECO:0000313" key="2">
    <source>
        <dbReference type="Proteomes" id="UP000184301"/>
    </source>
</evidence>
<dbReference type="STRING" id="1121950.SAMN02745243_01617"/>
<evidence type="ECO:0000313" key="1">
    <source>
        <dbReference type="EMBL" id="SHJ87535.1"/>
    </source>
</evidence>
<dbReference type="RefSeq" id="WP_073108140.1">
    <property type="nucleotide sequence ID" value="NZ_FQZY01000020.1"/>
</dbReference>
<dbReference type="Proteomes" id="UP000184301">
    <property type="component" value="Unassembled WGS sequence"/>
</dbReference>
<protein>
    <submittedName>
        <fullName evidence="1">Phage portal protein, HK97 family</fullName>
    </submittedName>
</protein>
<dbReference type="NCBIfam" id="TIGR01537">
    <property type="entry name" value="portal_HK97"/>
    <property type="match status" value="1"/>
</dbReference>